<sequence length="315" mass="34435">MIDFNQTIDFMGKRKAASIISAVLIIVSIGSFFVNGMKFGLDFTGGTQAELLYEESPSLQDIRNTLGQNGFDNYEVVFFGSDRDVVIRIQDVQEEGLPLEESNQTGDRVLALLRDVSGQDIELLRSEFIGAQVGDELRDQGGLGMLVALIMIMIYISLRFQFKFAVGAVVALAHDVIIVLGFFSLMQFDFDLTVLAAVLAVVGYSLNDTIVVSDRIRENFRLLRGVDAIETINISITQTFSRTIITSLTTLLVLVALLVVGGEMISGFAIALTVGVLIGTYSSIYVAANVLLFMHISKEDLIPAQKDDSELDALP</sequence>
<evidence type="ECO:0000256" key="2">
    <source>
        <dbReference type="ARBA" id="ARBA00022448"/>
    </source>
</evidence>
<protein>
    <recommendedName>
        <fullName evidence="9">Protein-export membrane protein SecF</fullName>
    </recommendedName>
</protein>
<keyword evidence="6 9" id="KW-1133">Transmembrane helix</keyword>
<dbReference type="PANTHER" id="PTHR30081">
    <property type="entry name" value="PROTEIN-EXPORT MEMBRANE PROTEIN SEC"/>
    <property type="match status" value="1"/>
</dbReference>
<dbReference type="InterPro" id="IPR055344">
    <property type="entry name" value="SecD_SecF_C_bact"/>
</dbReference>
<feature type="transmembrane region" description="Helical" evidence="9">
    <location>
        <begin position="268"/>
        <end position="292"/>
    </location>
</feature>
<dbReference type="Pfam" id="PF07549">
    <property type="entry name" value="Sec_GG"/>
    <property type="match status" value="1"/>
</dbReference>
<organism evidence="11 12">
    <name type="scientific">SAR86 cluster bacterium</name>
    <dbReference type="NCBI Taxonomy" id="2030880"/>
    <lineage>
        <taxon>Bacteria</taxon>
        <taxon>Pseudomonadati</taxon>
        <taxon>Pseudomonadota</taxon>
        <taxon>Gammaproteobacteria</taxon>
        <taxon>SAR86 cluster</taxon>
    </lineage>
</organism>
<dbReference type="NCBIfam" id="TIGR00966">
    <property type="entry name" value="transloc_SecF"/>
    <property type="match status" value="1"/>
</dbReference>
<keyword evidence="8 9" id="KW-0472">Membrane</keyword>
<dbReference type="Gene3D" id="1.20.1640.10">
    <property type="entry name" value="Multidrug efflux transporter AcrB transmembrane domain"/>
    <property type="match status" value="1"/>
</dbReference>
<keyword evidence="7 9" id="KW-0811">Translocation</keyword>
<comment type="similarity">
    <text evidence="9">Belongs to the SecD/SecF family. SecF subfamily.</text>
</comment>
<evidence type="ECO:0000256" key="4">
    <source>
        <dbReference type="ARBA" id="ARBA00022692"/>
    </source>
</evidence>
<feature type="domain" description="Protein export membrane protein SecD/SecF C-terminal" evidence="10">
    <location>
        <begin position="113"/>
        <end position="295"/>
    </location>
</feature>
<comment type="function">
    <text evidence="9">Part of the Sec protein translocase complex. Interacts with the SecYEG preprotein conducting channel. SecDF uses the proton motive force (PMF) to complete protein translocation after the ATP-dependent function of SecA.</text>
</comment>
<evidence type="ECO:0000256" key="5">
    <source>
        <dbReference type="ARBA" id="ARBA00022927"/>
    </source>
</evidence>
<dbReference type="PANTHER" id="PTHR30081:SF8">
    <property type="entry name" value="PROTEIN TRANSLOCASE SUBUNIT SECF"/>
    <property type="match status" value="1"/>
</dbReference>
<dbReference type="InterPro" id="IPR048634">
    <property type="entry name" value="SecD_SecF_C"/>
</dbReference>
<dbReference type="GO" id="GO:0006605">
    <property type="term" value="P:protein targeting"/>
    <property type="evidence" value="ECO:0007669"/>
    <property type="project" value="UniProtKB-UniRule"/>
</dbReference>
<dbReference type="AlphaFoldDB" id="A0A2A5CBB0"/>
<dbReference type="SUPFAM" id="SSF82866">
    <property type="entry name" value="Multidrug efflux transporter AcrB transmembrane domain"/>
    <property type="match status" value="1"/>
</dbReference>
<keyword evidence="5 9" id="KW-0653">Protein transport</keyword>
<feature type="transmembrane region" description="Helical" evidence="9">
    <location>
        <begin position="16"/>
        <end position="34"/>
    </location>
</feature>
<dbReference type="NCBIfam" id="TIGR00916">
    <property type="entry name" value="2A0604s01"/>
    <property type="match status" value="1"/>
</dbReference>
<keyword evidence="3 9" id="KW-1003">Cell membrane</keyword>
<evidence type="ECO:0000313" key="12">
    <source>
        <dbReference type="Proteomes" id="UP000228987"/>
    </source>
</evidence>
<dbReference type="GO" id="GO:0005886">
    <property type="term" value="C:plasma membrane"/>
    <property type="evidence" value="ECO:0007669"/>
    <property type="project" value="UniProtKB-SubCell"/>
</dbReference>
<proteinExistence type="inferred from homology"/>
<feature type="transmembrane region" description="Helical" evidence="9">
    <location>
        <begin position="165"/>
        <end position="186"/>
    </location>
</feature>
<dbReference type="Proteomes" id="UP000228987">
    <property type="component" value="Unassembled WGS sequence"/>
</dbReference>
<dbReference type="InterPro" id="IPR022645">
    <property type="entry name" value="SecD/SecF_bac"/>
</dbReference>
<dbReference type="InterPro" id="IPR005665">
    <property type="entry name" value="SecF_bac"/>
</dbReference>
<dbReference type="InterPro" id="IPR022646">
    <property type="entry name" value="SecD/SecF_CS"/>
</dbReference>
<comment type="subcellular location">
    <subcellularLocation>
        <location evidence="1 9">Cell membrane</location>
        <topology evidence="1 9">Multi-pass membrane protein</topology>
    </subcellularLocation>
</comment>
<dbReference type="HAMAP" id="MF_01464_B">
    <property type="entry name" value="SecF_B"/>
    <property type="match status" value="1"/>
</dbReference>
<dbReference type="GO" id="GO:0043952">
    <property type="term" value="P:protein transport by the Sec complex"/>
    <property type="evidence" value="ECO:0007669"/>
    <property type="project" value="UniProtKB-UniRule"/>
</dbReference>
<comment type="subunit">
    <text evidence="9">Forms a complex with SecD. Part of the essential Sec protein translocation apparatus which comprises SecA, SecYEG and auxiliary proteins SecDF-YajC and YidC.</text>
</comment>
<dbReference type="Pfam" id="PF02355">
    <property type="entry name" value="SecD_SecF_C"/>
    <property type="match status" value="1"/>
</dbReference>
<dbReference type="InterPro" id="IPR022813">
    <property type="entry name" value="SecD/SecF_arch_bac"/>
</dbReference>
<evidence type="ECO:0000256" key="1">
    <source>
        <dbReference type="ARBA" id="ARBA00004651"/>
    </source>
</evidence>
<accession>A0A2A5CBB0</accession>
<evidence type="ECO:0000313" key="11">
    <source>
        <dbReference type="EMBL" id="PCJ41174.1"/>
    </source>
</evidence>
<dbReference type="GO" id="GO:0065002">
    <property type="term" value="P:intracellular protein transmembrane transport"/>
    <property type="evidence" value="ECO:0007669"/>
    <property type="project" value="UniProtKB-UniRule"/>
</dbReference>
<dbReference type="PRINTS" id="PR01755">
    <property type="entry name" value="SECFTRNLCASE"/>
</dbReference>
<feature type="transmembrane region" description="Helical" evidence="9">
    <location>
        <begin position="192"/>
        <end position="212"/>
    </location>
</feature>
<name>A0A2A5CBB0_9GAMM</name>
<gene>
    <name evidence="9 11" type="primary">secF</name>
    <name evidence="11" type="ORF">COA71_09015</name>
</gene>
<feature type="transmembrane region" description="Helical" evidence="9">
    <location>
        <begin position="244"/>
        <end position="262"/>
    </location>
</feature>
<evidence type="ECO:0000256" key="8">
    <source>
        <dbReference type="ARBA" id="ARBA00023136"/>
    </source>
</evidence>
<evidence type="ECO:0000256" key="3">
    <source>
        <dbReference type="ARBA" id="ARBA00022475"/>
    </source>
</evidence>
<evidence type="ECO:0000256" key="7">
    <source>
        <dbReference type="ARBA" id="ARBA00023010"/>
    </source>
</evidence>
<dbReference type="GO" id="GO:0015450">
    <property type="term" value="F:protein-transporting ATPase activity"/>
    <property type="evidence" value="ECO:0007669"/>
    <property type="project" value="InterPro"/>
</dbReference>
<evidence type="ECO:0000259" key="10">
    <source>
        <dbReference type="Pfam" id="PF02355"/>
    </source>
</evidence>
<feature type="transmembrane region" description="Helical" evidence="9">
    <location>
        <begin position="141"/>
        <end position="158"/>
    </location>
</feature>
<dbReference type="EMBL" id="NVWI01000006">
    <property type="protein sequence ID" value="PCJ41174.1"/>
    <property type="molecule type" value="Genomic_DNA"/>
</dbReference>
<keyword evidence="2 9" id="KW-0813">Transport</keyword>
<reference evidence="12" key="1">
    <citation type="submission" date="2017-08" db="EMBL/GenBank/DDBJ databases">
        <title>A dynamic microbial community with high functional redundancy inhabits the cold, oxic subseafloor aquifer.</title>
        <authorList>
            <person name="Tully B.J."/>
            <person name="Wheat C.G."/>
            <person name="Glazer B.T."/>
            <person name="Huber J.A."/>
        </authorList>
    </citation>
    <scope>NUCLEOTIDE SEQUENCE [LARGE SCALE GENOMIC DNA]</scope>
</reference>
<evidence type="ECO:0000256" key="6">
    <source>
        <dbReference type="ARBA" id="ARBA00022989"/>
    </source>
</evidence>
<comment type="caution">
    <text evidence="11">The sequence shown here is derived from an EMBL/GenBank/DDBJ whole genome shotgun (WGS) entry which is preliminary data.</text>
</comment>
<keyword evidence="4 9" id="KW-0812">Transmembrane</keyword>
<evidence type="ECO:0000256" key="9">
    <source>
        <dbReference type="HAMAP-Rule" id="MF_01464"/>
    </source>
</evidence>